<comment type="cofactor">
    <cofactor evidence="1 4">
        <name>thiamine diphosphate</name>
        <dbReference type="ChEBI" id="CHEBI:58937"/>
    </cofactor>
</comment>
<keyword evidence="3 4" id="KW-0786">Thiamine pyrophosphate</keyword>
<sequence length="91" mass="9976">MTIASYSITVGECLKAADELAKIGINAEVINLRSLRPLDEETLFNSVKKTKHLVTAETAWPTCNIGAEICARIMESKSPNMTSPASLYCHY</sequence>
<dbReference type="InterPro" id="IPR027110">
    <property type="entry name" value="PDHB_mito-type"/>
</dbReference>
<dbReference type="InterPro" id="IPR033248">
    <property type="entry name" value="Transketolase_C"/>
</dbReference>
<evidence type="ECO:0000313" key="6">
    <source>
        <dbReference type="EMBL" id="VEL17751.1"/>
    </source>
</evidence>
<keyword evidence="7" id="KW-1185">Reference proteome</keyword>
<dbReference type="EC" id="1.2.4.1" evidence="4"/>
<dbReference type="InterPro" id="IPR009014">
    <property type="entry name" value="Transketo_C/PFOR_II"/>
</dbReference>
<dbReference type="EMBL" id="CAAALY010034041">
    <property type="protein sequence ID" value="VEL17751.1"/>
    <property type="molecule type" value="Genomic_DNA"/>
</dbReference>
<dbReference type="GO" id="GO:0006086">
    <property type="term" value="P:pyruvate decarboxylation to acetyl-CoA"/>
    <property type="evidence" value="ECO:0007669"/>
    <property type="project" value="InterPro"/>
</dbReference>
<gene>
    <name evidence="6" type="ORF">PXEA_LOCUS11191</name>
</gene>
<evidence type="ECO:0000256" key="2">
    <source>
        <dbReference type="ARBA" id="ARBA00023002"/>
    </source>
</evidence>
<proteinExistence type="predicted"/>
<dbReference type="PANTHER" id="PTHR11624">
    <property type="entry name" value="DEHYDROGENASE RELATED"/>
    <property type="match status" value="1"/>
</dbReference>
<name>A0A448WQQ1_9PLAT</name>
<dbReference type="OrthoDB" id="10266385at2759"/>
<accession>A0A448WQQ1</accession>
<dbReference type="AlphaFoldDB" id="A0A448WQQ1"/>
<evidence type="ECO:0000313" key="7">
    <source>
        <dbReference type="Proteomes" id="UP000784294"/>
    </source>
</evidence>
<evidence type="ECO:0000256" key="3">
    <source>
        <dbReference type="ARBA" id="ARBA00023052"/>
    </source>
</evidence>
<feature type="domain" description="Transketolase C-terminal" evidence="5">
    <location>
        <begin position="2"/>
        <end position="75"/>
    </location>
</feature>
<reference evidence="6" key="1">
    <citation type="submission" date="2018-11" db="EMBL/GenBank/DDBJ databases">
        <authorList>
            <consortium name="Pathogen Informatics"/>
        </authorList>
    </citation>
    <scope>NUCLEOTIDE SEQUENCE</scope>
</reference>
<comment type="caution">
    <text evidence="6">The sequence shown here is derived from an EMBL/GenBank/DDBJ whole genome shotgun (WGS) entry which is preliminary data.</text>
</comment>
<dbReference type="SUPFAM" id="SSF52922">
    <property type="entry name" value="TK C-terminal domain-like"/>
    <property type="match status" value="1"/>
</dbReference>
<dbReference type="Proteomes" id="UP000784294">
    <property type="component" value="Unassembled WGS sequence"/>
</dbReference>
<dbReference type="GO" id="GO:0004739">
    <property type="term" value="F:pyruvate dehydrogenase (acetyl-transferring) activity"/>
    <property type="evidence" value="ECO:0007669"/>
    <property type="project" value="UniProtKB-UniRule"/>
</dbReference>
<comment type="function">
    <text evidence="4">The pyruvate dehydrogenase complex catalyzes the overall conversion of pyruvate to acetyl-CoA and CO2.</text>
</comment>
<keyword evidence="2 4" id="KW-0560">Oxidoreductase</keyword>
<evidence type="ECO:0000256" key="4">
    <source>
        <dbReference type="RuleBase" id="RU364074"/>
    </source>
</evidence>
<comment type="catalytic activity">
    <reaction evidence="4">
        <text>N(6)-[(R)-lipoyl]-L-lysyl-[protein] + pyruvate + H(+) = N(6)-[(R)-S(8)-acetyldihydrolipoyl]-L-lysyl-[protein] + CO2</text>
        <dbReference type="Rhea" id="RHEA:19189"/>
        <dbReference type="Rhea" id="RHEA-COMP:10474"/>
        <dbReference type="Rhea" id="RHEA-COMP:10478"/>
        <dbReference type="ChEBI" id="CHEBI:15361"/>
        <dbReference type="ChEBI" id="CHEBI:15378"/>
        <dbReference type="ChEBI" id="CHEBI:16526"/>
        <dbReference type="ChEBI" id="CHEBI:83099"/>
        <dbReference type="ChEBI" id="CHEBI:83111"/>
        <dbReference type="EC" id="1.2.4.1"/>
    </reaction>
</comment>
<dbReference type="Gene3D" id="3.40.50.920">
    <property type="match status" value="1"/>
</dbReference>
<dbReference type="Pfam" id="PF02780">
    <property type="entry name" value="Transketolase_C"/>
    <property type="match status" value="1"/>
</dbReference>
<protein>
    <recommendedName>
        <fullName evidence="4">Pyruvate dehydrogenase E1 component subunit beta</fullName>
        <ecNumber evidence="4">1.2.4.1</ecNumber>
    </recommendedName>
</protein>
<dbReference type="PANTHER" id="PTHR11624:SF96">
    <property type="entry name" value="PYRUVATE DEHYDROGENASE E1 COMPONENT SUBUNIT BETA, MITOCHONDRIAL"/>
    <property type="match status" value="1"/>
</dbReference>
<keyword evidence="4" id="KW-0670">Pyruvate</keyword>
<organism evidence="6 7">
    <name type="scientific">Protopolystoma xenopodis</name>
    <dbReference type="NCBI Taxonomy" id="117903"/>
    <lineage>
        <taxon>Eukaryota</taxon>
        <taxon>Metazoa</taxon>
        <taxon>Spiralia</taxon>
        <taxon>Lophotrochozoa</taxon>
        <taxon>Platyhelminthes</taxon>
        <taxon>Monogenea</taxon>
        <taxon>Polyopisthocotylea</taxon>
        <taxon>Polystomatidea</taxon>
        <taxon>Polystomatidae</taxon>
        <taxon>Protopolystoma</taxon>
    </lineage>
</organism>
<evidence type="ECO:0000256" key="1">
    <source>
        <dbReference type="ARBA" id="ARBA00001964"/>
    </source>
</evidence>
<evidence type="ECO:0000259" key="5">
    <source>
        <dbReference type="Pfam" id="PF02780"/>
    </source>
</evidence>